<accession>A0A2J7QCY4</accession>
<dbReference type="CDD" id="cd01650">
    <property type="entry name" value="RT_nLTR_like"/>
    <property type="match status" value="1"/>
</dbReference>
<dbReference type="InterPro" id="IPR036691">
    <property type="entry name" value="Endo/exonu/phosph_ase_sf"/>
</dbReference>
<dbReference type="Pfam" id="PF00078">
    <property type="entry name" value="RVT_1"/>
    <property type="match status" value="1"/>
</dbReference>
<dbReference type="Gene3D" id="3.60.10.10">
    <property type="entry name" value="Endonuclease/exonuclease/phosphatase"/>
    <property type="match status" value="1"/>
</dbReference>
<dbReference type="SUPFAM" id="SSF56672">
    <property type="entry name" value="DNA/RNA polymerases"/>
    <property type="match status" value="1"/>
</dbReference>
<evidence type="ECO:0000259" key="1">
    <source>
        <dbReference type="PROSITE" id="PS50878"/>
    </source>
</evidence>
<gene>
    <name evidence="2" type="ORF">B7P43_G16509</name>
</gene>
<evidence type="ECO:0000313" key="3">
    <source>
        <dbReference type="Proteomes" id="UP000235965"/>
    </source>
</evidence>
<dbReference type="EMBL" id="NEVH01015855">
    <property type="protein sequence ID" value="PNF26437.1"/>
    <property type="molecule type" value="Genomic_DNA"/>
</dbReference>
<dbReference type="SUPFAM" id="SSF56219">
    <property type="entry name" value="DNase I-like"/>
    <property type="match status" value="1"/>
</dbReference>
<name>A0A2J7QCY4_9NEOP</name>
<reference evidence="2 3" key="1">
    <citation type="submission" date="2017-12" db="EMBL/GenBank/DDBJ databases">
        <title>Hemimetabolous genomes reveal molecular basis of termite eusociality.</title>
        <authorList>
            <person name="Harrison M.C."/>
            <person name="Jongepier E."/>
            <person name="Robertson H.M."/>
            <person name="Arning N."/>
            <person name="Bitard-Feildel T."/>
            <person name="Chao H."/>
            <person name="Childers C.P."/>
            <person name="Dinh H."/>
            <person name="Doddapaneni H."/>
            <person name="Dugan S."/>
            <person name="Gowin J."/>
            <person name="Greiner C."/>
            <person name="Han Y."/>
            <person name="Hu H."/>
            <person name="Hughes D.S.T."/>
            <person name="Huylmans A.-K."/>
            <person name="Kemena C."/>
            <person name="Kremer L.P.M."/>
            <person name="Lee S.L."/>
            <person name="Lopez-Ezquerra A."/>
            <person name="Mallet L."/>
            <person name="Monroy-Kuhn J.M."/>
            <person name="Moser A."/>
            <person name="Murali S.C."/>
            <person name="Muzny D.M."/>
            <person name="Otani S."/>
            <person name="Piulachs M.-D."/>
            <person name="Poelchau M."/>
            <person name="Qu J."/>
            <person name="Schaub F."/>
            <person name="Wada-Katsumata A."/>
            <person name="Worley K.C."/>
            <person name="Xie Q."/>
            <person name="Ylla G."/>
            <person name="Poulsen M."/>
            <person name="Gibbs R.A."/>
            <person name="Schal C."/>
            <person name="Richards S."/>
            <person name="Belles X."/>
            <person name="Korb J."/>
            <person name="Bornberg-Bauer E."/>
        </authorList>
    </citation>
    <scope>NUCLEOTIDE SEQUENCE [LARGE SCALE GENOMIC DNA]</scope>
    <source>
        <tissue evidence="2">Whole body</tissue>
    </source>
</reference>
<dbReference type="InterPro" id="IPR005135">
    <property type="entry name" value="Endo/exonuclease/phosphatase"/>
</dbReference>
<protein>
    <recommendedName>
        <fullName evidence="1">Reverse transcriptase domain-containing protein</fullName>
    </recommendedName>
</protein>
<dbReference type="GO" id="GO:0071897">
    <property type="term" value="P:DNA biosynthetic process"/>
    <property type="evidence" value="ECO:0007669"/>
    <property type="project" value="UniProtKB-ARBA"/>
</dbReference>
<keyword evidence="3" id="KW-1185">Reference proteome</keyword>
<dbReference type="OrthoDB" id="445826at2759"/>
<dbReference type="InParanoid" id="A0A2J7QCY4"/>
<proteinExistence type="predicted"/>
<evidence type="ECO:0000313" key="2">
    <source>
        <dbReference type="EMBL" id="PNF26437.1"/>
    </source>
</evidence>
<comment type="caution">
    <text evidence="2">The sequence shown here is derived from an EMBL/GenBank/DDBJ whole genome shotgun (WGS) entry which is preliminary data.</text>
</comment>
<dbReference type="InterPro" id="IPR043502">
    <property type="entry name" value="DNA/RNA_pol_sf"/>
</dbReference>
<feature type="domain" description="Reverse transcriptase" evidence="1">
    <location>
        <begin position="489"/>
        <end position="769"/>
    </location>
</feature>
<sequence length="970" mass="112388">MSANIQIIHQNVQSLSNKKLNIEVLLTNKMLESDILCITEHWLDEREIGYYNFENYSLISKFCRKNKLHGGSCIYVKTNLDAKPCNLFESLNQEEHFEASIIELIQFNTIIICIYRTPNSNINIFIKNLDKILNSLTNKGKNIIIVGDLNVDFIKKSVNPQLQTMLDSYGLQAIVDVPTRIGPTSQTAIDQIILNRGLWEYNYKVAETGLSDHNAQILQVYMHYKNKKGQGRITKEFKLARLYSEENVQYLNYLLGKETWELVFKQNEANVAYNEFLGIFQYCHNIAMPKKWVKIKQQENKWITLGIRVSGNRLRTLHSLMKEGNTSEELKKYYSQYKKIYNKVISEAKKLHNNMRIRSSGNKSKAMWDLIKEELGNQQKVPKNIEIEVTGTAIQDPKEIANVFNDYYTNIAQHIRSNNPIAQNNVDRINTIKYNSNSMFLIPTTEKEVVDIIKTLGNKKSTGIDDIPEFIIKKCHSQLANALTYIINLSFSSGYFPDQLKIAKVKPLYKKGCTATVDNYRPVSLISVFSKIIEKIMHRRLLSFINKYSIINNKQHGFCKGKSTHTAITEFTKMVYKALDEKEASIGLFLDLSKAFDLVDHDILLRKMARMGIRGVTLRWFQTYLKNREQEVEITYRCKQTNRISNYLSRKRPISHGVPQGSVLGPVLFLLYINDLEAVIEHGKPTFFADDTSIFITGNSANEIQRKTNETINKLTEWFEWNQLTINKEKTIAIAFHHPQKLQLECPSIKIYDTVINYTDHSKFLGVWLDKHLRWTIHTQKLANNLCKICFGLRVVRRVTGLETVRTLYFAYFQSLLSYGLIFWGNSVKAKLIFKLQKRAIRAMTQVPKTTSCKQIFKSLHILPLPSLYIYEILIYIKSNLNDFTTNSGLHSYNTRKKDDLHIVPCNTSLYKNNFNNVGIRLLNHLPLHIKEIPVLFKFRSALKTYLLNHCFYKVDEFLLYGASTSSNQL</sequence>
<dbReference type="InterPro" id="IPR000477">
    <property type="entry name" value="RT_dom"/>
</dbReference>
<dbReference type="GO" id="GO:0003824">
    <property type="term" value="F:catalytic activity"/>
    <property type="evidence" value="ECO:0007669"/>
    <property type="project" value="InterPro"/>
</dbReference>
<dbReference type="PANTHER" id="PTHR33332">
    <property type="entry name" value="REVERSE TRANSCRIPTASE DOMAIN-CONTAINING PROTEIN"/>
    <property type="match status" value="1"/>
</dbReference>
<dbReference type="Pfam" id="PF03372">
    <property type="entry name" value="Exo_endo_phos"/>
    <property type="match status" value="1"/>
</dbReference>
<dbReference type="AlphaFoldDB" id="A0A2J7QCY4"/>
<dbReference type="Proteomes" id="UP000235965">
    <property type="component" value="Unassembled WGS sequence"/>
</dbReference>
<dbReference type="PROSITE" id="PS50878">
    <property type="entry name" value="RT_POL"/>
    <property type="match status" value="1"/>
</dbReference>
<organism evidence="2 3">
    <name type="scientific">Cryptotermes secundus</name>
    <dbReference type="NCBI Taxonomy" id="105785"/>
    <lineage>
        <taxon>Eukaryota</taxon>
        <taxon>Metazoa</taxon>
        <taxon>Ecdysozoa</taxon>
        <taxon>Arthropoda</taxon>
        <taxon>Hexapoda</taxon>
        <taxon>Insecta</taxon>
        <taxon>Pterygota</taxon>
        <taxon>Neoptera</taxon>
        <taxon>Polyneoptera</taxon>
        <taxon>Dictyoptera</taxon>
        <taxon>Blattodea</taxon>
        <taxon>Blattoidea</taxon>
        <taxon>Termitoidae</taxon>
        <taxon>Kalotermitidae</taxon>
        <taxon>Cryptotermitinae</taxon>
        <taxon>Cryptotermes</taxon>
    </lineage>
</organism>